<dbReference type="EMBL" id="MN820898">
    <property type="protein sequence ID" value="QHB80448.1"/>
    <property type="molecule type" value="Genomic_DNA"/>
</dbReference>
<dbReference type="Proteomes" id="UP000515820">
    <property type="component" value="Segment"/>
</dbReference>
<gene>
    <name evidence="1" type="ORF">MMDA13_gp15</name>
</gene>
<evidence type="ECO:0000313" key="1">
    <source>
        <dbReference type="EMBL" id="QHB80448.1"/>
    </source>
</evidence>
<protein>
    <submittedName>
        <fullName evidence="1">Putative neck protein</fullName>
    </submittedName>
</protein>
<sequence length="147" mass="15784">MATRTLKDLADSMRKRAKGLDTLASDIAVEGTKAMLQELVDVTPVDTSTALSNWQVNLGNPAADELPAHVMGKFGSSRGASADKAVAEGLAELQYKKPGQPIFLSNLTPYIGDLDRGTSKQFAGGFVPRALIVFRLAVQEAKKRLLR</sequence>
<evidence type="ECO:0000313" key="2">
    <source>
        <dbReference type="Proteomes" id="UP000515820"/>
    </source>
</evidence>
<organism evidence="1 2">
    <name type="scientific">Sphingomonas phage vB_StuS_MMDA13</name>
    <dbReference type="NCBI Taxonomy" id="2686378"/>
    <lineage>
        <taxon>Viruses</taxon>
        <taxon>Duplodnaviria</taxon>
        <taxon>Heunggongvirae</taxon>
        <taxon>Uroviricota</taxon>
        <taxon>Caudoviricetes</taxon>
        <taxon>Queuovirinae</taxon>
        <taxon>Torvergatavirus</taxon>
        <taxon>Torvergatavirus MMDA13</taxon>
    </lineage>
</organism>
<proteinExistence type="predicted"/>
<keyword evidence="2" id="KW-1185">Reference proteome</keyword>
<name>A0A7G3PNB1_9CAUD</name>
<reference evidence="1 2" key="1">
    <citation type="journal article" date="2020" name="Viruses">
        <title>Characterization of vB_StuS_MMDA13, a Newly Discovered Bacteriophage Infecting the Agar-Degrading Species Sphingomonas turrisvirgatae.</title>
        <authorList>
            <person name="Marmo P."/>
            <person name="Thaller M.C."/>
            <person name="Di Lallo G."/>
            <person name="Henrici De Angelis L."/>
            <person name="Poerio N."/>
            <person name="De Santis F."/>
            <person name="Fraziano M."/>
            <person name="Migliore L."/>
            <person name="D'Andrea M.M."/>
        </authorList>
    </citation>
    <scope>NUCLEOTIDE SEQUENCE [LARGE SCALE GENOMIC DNA]</scope>
</reference>
<accession>A0A7G3PNB1</accession>